<name>A0ABS2ZXN6_9VIBR</name>
<dbReference type="EMBL" id="JAFHLB010000004">
    <property type="protein sequence ID" value="MBN3577015.1"/>
    <property type="molecule type" value="Genomic_DNA"/>
</dbReference>
<proteinExistence type="predicted"/>
<accession>A0ABS2ZXN6</accession>
<reference evidence="1 2" key="1">
    <citation type="submission" date="2021-02" db="EMBL/GenBank/DDBJ databases">
        <title>Draft Genome Sequences of 5 Vibrio neptunius Strains Isolated From of Bivalve Hatcheries.</title>
        <authorList>
            <person name="Galvis F."/>
            <person name="Barja J.L."/>
            <person name="Lemos M.L."/>
            <person name="Balado M."/>
        </authorList>
    </citation>
    <scope>NUCLEOTIDE SEQUENCE [LARGE SCALE GENOMIC DNA]</scope>
    <source>
        <strain evidence="1 2">PP-145.98</strain>
    </source>
</reference>
<dbReference type="RefSeq" id="WP_206369149.1">
    <property type="nucleotide sequence ID" value="NZ_CAWPTM010000099.1"/>
</dbReference>
<sequence>MSKDRTKENVDIADKSLAQQGALNVEDAENSYRDMKTLLEQASGVALANFIETGDASYLAALDKINAQSKALKENVIDLYSNVNQKRKETE</sequence>
<organism evidence="1 2">
    <name type="scientific">Vibrio neptunius</name>
    <dbReference type="NCBI Taxonomy" id="170651"/>
    <lineage>
        <taxon>Bacteria</taxon>
        <taxon>Pseudomonadati</taxon>
        <taxon>Pseudomonadota</taxon>
        <taxon>Gammaproteobacteria</taxon>
        <taxon>Vibrionales</taxon>
        <taxon>Vibrionaceae</taxon>
        <taxon>Vibrio</taxon>
    </lineage>
</organism>
<comment type="caution">
    <text evidence="1">The sequence shown here is derived from an EMBL/GenBank/DDBJ whole genome shotgun (WGS) entry which is preliminary data.</text>
</comment>
<dbReference type="Proteomes" id="UP000779070">
    <property type="component" value="Unassembled WGS sequence"/>
</dbReference>
<evidence type="ECO:0000313" key="1">
    <source>
        <dbReference type="EMBL" id="MBN3577015.1"/>
    </source>
</evidence>
<protein>
    <submittedName>
        <fullName evidence="1">Uncharacterized protein</fullName>
    </submittedName>
</protein>
<evidence type="ECO:0000313" key="2">
    <source>
        <dbReference type="Proteomes" id="UP000779070"/>
    </source>
</evidence>
<keyword evidence="2" id="KW-1185">Reference proteome</keyword>
<gene>
    <name evidence="1" type="ORF">JYA62_04945</name>
</gene>